<dbReference type="GO" id="GO:0016829">
    <property type="term" value="F:lyase activity"/>
    <property type="evidence" value="ECO:0007669"/>
    <property type="project" value="UniProtKB-KW"/>
</dbReference>
<dbReference type="eggNOG" id="KOG1684">
    <property type="taxonomic scope" value="Eukaryota"/>
</dbReference>
<dbReference type="GO" id="GO:0006574">
    <property type="term" value="P:L-valine catabolic process"/>
    <property type="evidence" value="ECO:0007669"/>
    <property type="project" value="TreeGrafter"/>
</dbReference>
<dbReference type="RefSeq" id="XP_010702063.1">
    <property type="nucleotide sequence ID" value="XM_010703761.1"/>
</dbReference>
<name>A0A088RYQ7_LEIPA</name>
<evidence type="ECO:0000259" key="4">
    <source>
        <dbReference type="Pfam" id="PF16113"/>
    </source>
</evidence>
<dbReference type="InterPro" id="IPR032259">
    <property type="entry name" value="HIBYL-CoA-H"/>
</dbReference>
<dbReference type="NCBIfam" id="NF004127">
    <property type="entry name" value="PRK05617.1"/>
    <property type="match status" value="1"/>
</dbReference>
<sequence>MMRHTAARCSAAVLCTDYPHARLITLNKPKSLNALDYDMTQELHRLYVTAPAPLSSLYILTGAGTKAFCAGGDVIGLTTNTPPGCGRDFFYEEYQVDYKTSILPAGQVCLWDGYVLGGGVGVSVGGTYRVASEKACLAMPEVAIGMFPDVGASWFLPRLSVPGLGLYMGLTGHRLRGADLVHLGLATHFVPSAKMDDLKHALVSMSKAGDVEAALEKYATPTAQLPPCTIAHSFPSLAQYFDITEDLTILSILDACKTHAHTDPLIKAAADFMPTFSPTAMTLTLEMLKRGAKLSTPVEAFKMEYCVSQRVIAAHDFREGVRALLIDKEKGPKWQPATFAEVTAEAIDAYFRPTTPDQLVWDPVAPLPERALCDLT</sequence>
<dbReference type="PANTHER" id="PTHR43176:SF3">
    <property type="entry name" value="3-HYDROXYISOBUTYRYL-COA HYDROLASE, MITOCHONDRIAL"/>
    <property type="match status" value="1"/>
</dbReference>
<dbReference type="PANTHER" id="PTHR43176">
    <property type="entry name" value="3-HYDROXYISOBUTYRYL-COA HYDROLASE-RELATED"/>
    <property type="match status" value="1"/>
</dbReference>
<dbReference type="VEuPathDB" id="TriTrypDB:LPMP_323810"/>
<evidence type="ECO:0000313" key="5">
    <source>
        <dbReference type="EMBL" id="AIO01263.1"/>
    </source>
</evidence>
<dbReference type="EC" id="3.1.2.4" evidence="2"/>
<evidence type="ECO:0000313" key="6">
    <source>
        <dbReference type="Proteomes" id="UP000063063"/>
    </source>
</evidence>
<dbReference type="SUPFAM" id="SSF52096">
    <property type="entry name" value="ClpP/crotonase"/>
    <property type="match status" value="1"/>
</dbReference>
<dbReference type="GeneID" id="22578122"/>
<dbReference type="AlphaFoldDB" id="A0A088RYQ7"/>
<evidence type="ECO:0000256" key="2">
    <source>
        <dbReference type="ARBA" id="ARBA00011915"/>
    </source>
</evidence>
<organism evidence="5 6">
    <name type="scientific">Leishmania panamensis</name>
    <dbReference type="NCBI Taxonomy" id="5679"/>
    <lineage>
        <taxon>Eukaryota</taxon>
        <taxon>Discoba</taxon>
        <taxon>Euglenozoa</taxon>
        <taxon>Kinetoplastea</taxon>
        <taxon>Metakinetoplastina</taxon>
        <taxon>Trypanosomatida</taxon>
        <taxon>Trypanosomatidae</taxon>
        <taxon>Leishmaniinae</taxon>
        <taxon>Leishmania</taxon>
        <taxon>Leishmania guyanensis species complex</taxon>
    </lineage>
</organism>
<dbReference type="Pfam" id="PF16113">
    <property type="entry name" value="ECH_2"/>
    <property type="match status" value="1"/>
</dbReference>
<evidence type="ECO:0000256" key="1">
    <source>
        <dbReference type="ARBA" id="ARBA00001709"/>
    </source>
</evidence>
<dbReference type="Proteomes" id="UP000063063">
    <property type="component" value="Chromosome 32"/>
</dbReference>
<keyword evidence="6" id="KW-1185">Reference proteome</keyword>
<reference evidence="5 6" key="1">
    <citation type="journal article" date="2015" name="Sci. Rep.">
        <title>The genome of Leishmania panamensis: insights into genomics of the L. (Viannia) subgenus.</title>
        <authorList>
            <person name="Llanes A."/>
            <person name="Restrepo C.M."/>
            <person name="Vecchio G.D."/>
            <person name="Anguizola F.J."/>
            <person name="Lleonart R."/>
        </authorList>
    </citation>
    <scope>NUCLEOTIDE SEQUENCE [LARGE SCALE GENOMIC DNA]</scope>
    <source>
        <strain evidence="5 6">MHOM/PA/94/PSC-1</strain>
    </source>
</reference>
<feature type="domain" description="Enoyl-CoA hydratase/isomerase" evidence="4">
    <location>
        <begin position="22"/>
        <end position="351"/>
    </location>
</feature>
<protein>
    <recommendedName>
        <fullName evidence="2">3-hydroxyisobutyryl-CoA hydrolase</fullName>
        <ecNumber evidence="2">3.1.2.4</ecNumber>
    </recommendedName>
</protein>
<dbReference type="InterPro" id="IPR029045">
    <property type="entry name" value="ClpP/crotonase-like_dom_sf"/>
</dbReference>
<comment type="catalytic activity">
    <reaction evidence="1">
        <text>3-hydroxy-2-methylpropanoyl-CoA + H2O = 3-hydroxy-2-methylpropanoate + CoA + H(+)</text>
        <dbReference type="Rhea" id="RHEA:20888"/>
        <dbReference type="ChEBI" id="CHEBI:11805"/>
        <dbReference type="ChEBI" id="CHEBI:15377"/>
        <dbReference type="ChEBI" id="CHEBI:15378"/>
        <dbReference type="ChEBI" id="CHEBI:57287"/>
        <dbReference type="ChEBI" id="CHEBI:57340"/>
        <dbReference type="EC" id="3.1.2.4"/>
    </reaction>
</comment>
<keyword evidence="3 5" id="KW-0378">Hydrolase</keyword>
<keyword evidence="5" id="KW-0456">Lyase</keyword>
<proteinExistence type="predicted"/>
<accession>A0A088RYQ7</accession>
<gene>
    <name evidence="5" type="ORF">LPMP_323810</name>
</gene>
<evidence type="ECO:0000256" key="3">
    <source>
        <dbReference type="ARBA" id="ARBA00022801"/>
    </source>
</evidence>
<dbReference type="Gene3D" id="3.90.226.10">
    <property type="entry name" value="2-enoyl-CoA Hydratase, Chain A, domain 1"/>
    <property type="match status" value="1"/>
</dbReference>
<dbReference type="CDD" id="cd06558">
    <property type="entry name" value="crotonase-like"/>
    <property type="match status" value="1"/>
</dbReference>
<dbReference type="VEuPathDB" id="TriTrypDB:LPAL13_320045200"/>
<dbReference type="KEGG" id="lpan:LPMP_323810"/>
<dbReference type="InterPro" id="IPR045004">
    <property type="entry name" value="ECH_dom"/>
</dbReference>
<dbReference type="EMBL" id="CP009401">
    <property type="protein sequence ID" value="AIO01263.1"/>
    <property type="molecule type" value="Genomic_DNA"/>
</dbReference>
<dbReference type="OrthoDB" id="1737613at2759"/>
<dbReference type="GO" id="GO:0003860">
    <property type="term" value="F:3-hydroxyisobutyryl-CoA hydrolase activity"/>
    <property type="evidence" value="ECO:0007669"/>
    <property type="project" value="UniProtKB-EC"/>
</dbReference>